<evidence type="ECO:0000313" key="7">
    <source>
        <dbReference type="WBParaSite" id="PSAMB.scaffold13476size2248.g35504.t1"/>
    </source>
</evidence>
<dbReference type="Pfam" id="PF00090">
    <property type="entry name" value="TSP_1"/>
    <property type="match status" value="2"/>
</dbReference>
<keyword evidence="2" id="KW-1015">Disulfide bond</keyword>
<dbReference type="CDD" id="cd00109">
    <property type="entry name" value="Kunitz-type"/>
    <property type="match status" value="1"/>
</dbReference>
<dbReference type="PRINTS" id="PR00759">
    <property type="entry name" value="BASICPTASE"/>
</dbReference>
<dbReference type="WBParaSite" id="PSAMB.scaffold13476size2248.g35504.t1">
    <property type="protein sequence ID" value="PSAMB.scaffold13476size2248.g35504.t1"/>
    <property type="gene ID" value="PSAMB.scaffold13476size2248.g35504"/>
</dbReference>
<dbReference type="InterPro" id="IPR044004">
    <property type="entry name" value="TSP1_spondin_dom"/>
</dbReference>
<dbReference type="Proteomes" id="UP000887566">
    <property type="component" value="Unplaced"/>
</dbReference>
<dbReference type="PROSITE" id="PS50092">
    <property type="entry name" value="TSP1"/>
    <property type="match status" value="3"/>
</dbReference>
<dbReference type="AlphaFoldDB" id="A0A914UXL1"/>
<dbReference type="GO" id="GO:0031012">
    <property type="term" value="C:extracellular matrix"/>
    <property type="evidence" value="ECO:0007669"/>
    <property type="project" value="TreeGrafter"/>
</dbReference>
<dbReference type="SUPFAM" id="SSF57362">
    <property type="entry name" value="BPTI-like"/>
    <property type="match status" value="1"/>
</dbReference>
<protein>
    <submittedName>
        <fullName evidence="7">BPTI/Kunitz inhibitor domain-containing protein</fullName>
    </submittedName>
</protein>
<dbReference type="PROSITE" id="PS00280">
    <property type="entry name" value="BPTI_KUNITZ_1"/>
    <property type="match status" value="1"/>
</dbReference>
<evidence type="ECO:0000256" key="2">
    <source>
        <dbReference type="ARBA" id="ARBA00023157"/>
    </source>
</evidence>
<dbReference type="InterPro" id="IPR036383">
    <property type="entry name" value="TSP1_rpt_sf"/>
</dbReference>
<dbReference type="SMART" id="SM00131">
    <property type="entry name" value="KU"/>
    <property type="match status" value="1"/>
</dbReference>
<dbReference type="SMART" id="SM00209">
    <property type="entry name" value="TSP1"/>
    <property type="match status" value="4"/>
</dbReference>
<keyword evidence="6" id="KW-1185">Reference proteome</keyword>
<reference evidence="7" key="1">
    <citation type="submission" date="2022-11" db="UniProtKB">
        <authorList>
            <consortium name="WormBaseParasite"/>
        </authorList>
    </citation>
    <scope>IDENTIFICATION</scope>
</reference>
<dbReference type="PANTHER" id="PTHR11311:SF16">
    <property type="entry name" value="SPONDIN-1"/>
    <property type="match status" value="1"/>
</dbReference>
<dbReference type="InterPro" id="IPR002223">
    <property type="entry name" value="Kunitz_BPTI"/>
</dbReference>
<dbReference type="InterPro" id="IPR020901">
    <property type="entry name" value="Prtase_inh_Kunz-CS"/>
</dbReference>
<dbReference type="InterPro" id="IPR051418">
    <property type="entry name" value="Spondin/Thrombospondin_T1"/>
</dbReference>
<keyword evidence="1" id="KW-0732">Signal</keyword>
<keyword evidence="3" id="KW-0325">Glycoprotein</keyword>
<evidence type="ECO:0000256" key="1">
    <source>
        <dbReference type="ARBA" id="ARBA00022729"/>
    </source>
</evidence>
<feature type="region of interest" description="Disordered" evidence="4">
    <location>
        <begin position="226"/>
        <end position="252"/>
    </location>
</feature>
<dbReference type="PROSITE" id="PS50279">
    <property type="entry name" value="BPTI_KUNITZ_2"/>
    <property type="match status" value="1"/>
</dbReference>
<dbReference type="Gene3D" id="4.10.410.10">
    <property type="entry name" value="Pancreatic trypsin inhibitor Kunitz domain"/>
    <property type="match status" value="1"/>
</dbReference>
<proteinExistence type="predicted"/>
<dbReference type="InterPro" id="IPR036880">
    <property type="entry name" value="Kunitz_BPTI_sf"/>
</dbReference>
<evidence type="ECO:0000256" key="3">
    <source>
        <dbReference type="ARBA" id="ARBA00023180"/>
    </source>
</evidence>
<evidence type="ECO:0000313" key="6">
    <source>
        <dbReference type="Proteomes" id="UP000887566"/>
    </source>
</evidence>
<dbReference type="Gene3D" id="2.20.100.10">
    <property type="entry name" value="Thrombospondin type-1 (TSP1) repeat"/>
    <property type="match status" value="4"/>
</dbReference>
<dbReference type="Pfam" id="PF00014">
    <property type="entry name" value="Kunitz_BPTI"/>
    <property type="match status" value="1"/>
</dbReference>
<dbReference type="GO" id="GO:0007155">
    <property type="term" value="P:cell adhesion"/>
    <property type="evidence" value="ECO:0007669"/>
    <property type="project" value="TreeGrafter"/>
</dbReference>
<organism evidence="6 7">
    <name type="scientific">Plectus sambesii</name>
    <dbReference type="NCBI Taxonomy" id="2011161"/>
    <lineage>
        <taxon>Eukaryota</taxon>
        <taxon>Metazoa</taxon>
        <taxon>Ecdysozoa</taxon>
        <taxon>Nematoda</taxon>
        <taxon>Chromadorea</taxon>
        <taxon>Plectida</taxon>
        <taxon>Plectina</taxon>
        <taxon>Plectoidea</taxon>
        <taxon>Plectidae</taxon>
        <taxon>Plectus</taxon>
    </lineage>
</organism>
<dbReference type="InterPro" id="IPR000884">
    <property type="entry name" value="TSP1_rpt"/>
</dbReference>
<evidence type="ECO:0000259" key="5">
    <source>
        <dbReference type="PROSITE" id="PS50279"/>
    </source>
</evidence>
<dbReference type="GO" id="GO:0004867">
    <property type="term" value="F:serine-type endopeptidase inhibitor activity"/>
    <property type="evidence" value="ECO:0007669"/>
    <property type="project" value="InterPro"/>
</dbReference>
<feature type="domain" description="BPTI/Kunitz inhibitor" evidence="5">
    <location>
        <begin position="139"/>
        <end position="189"/>
    </location>
</feature>
<name>A0A914UXL1_9BILA</name>
<dbReference type="Pfam" id="PF19028">
    <property type="entry name" value="TSP1_spondin"/>
    <property type="match status" value="2"/>
</dbReference>
<sequence>MALVDSEAFNEKCAVTSWADWTDCSVTCEAGIRSRTRNFINPTEAAGSGCNVDLVAQEQCTGAGGNDCSVTPDPLCRTTFWSEWSPCSASCCDGMRVRTRLFFYPENEHRCTATSLMETEPCSVETCRRFFVRHSVEICQEEKEPGQCGGTFPRYWYNAATKTCERFVYTGCKGNRNQFESEEQCKTACMEGFEHEDDEEVGTEAVEFSISPAALTNTHLVPTNTHLTPTNPQPSPTNLHPTPTNPRVSTPSYARMNTTTVEISNSVAPPEVELHATVYRNMGTKDRPHLTMMTTKNAEMNDNRLREDVQTRPMADGSAHLPSKKVLKSMATLLGVPNLDHLIDFSSGKICVPANHLANVLGLDDGSINDGGAPVGCMVTEWSPWSNCSKSCGTGKRQRTRSIKVLPRNGGELCPEKMVQKRRCQQRPCPVKSCRVTQWTSWSPCTTSCGAGMQLRQRRVIQPRGEYRFLSDGDMCDWKT</sequence>
<evidence type="ECO:0000256" key="4">
    <source>
        <dbReference type="SAM" id="MobiDB-lite"/>
    </source>
</evidence>
<accession>A0A914UXL1</accession>
<dbReference type="SUPFAM" id="SSF82895">
    <property type="entry name" value="TSP-1 type 1 repeat"/>
    <property type="match status" value="4"/>
</dbReference>
<dbReference type="PANTHER" id="PTHR11311">
    <property type="entry name" value="SPONDIN"/>
    <property type="match status" value="1"/>
</dbReference>